<organism evidence="8 9">
    <name type="scientific">Nasonia vitripennis</name>
    <name type="common">Parasitic wasp</name>
    <dbReference type="NCBI Taxonomy" id="7425"/>
    <lineage>
        <taxon>Eukaryota</taxon>
        <taxon>Metazoa</taxon>
        <taxon>Ecdysozoa</taxon>
        <taxon>Arthropoda</taxon>
        <taxon>Hexapoda</taxon>
        <taxon>Insecta</taxon>
        <taxon>Pterygota</taxon>
        <taxon>Neoptera</taxon>
        <taxon>Endopterygota</taxon>
        <taxon>Hymenoptera</taxon>
        <taxon>Apocrita</taxon>
        <taxon>Proctotrupomorpha</taxon>
        <taxon>Chalcidoidea</taxon>
        <taxon>Pteromalidae</taxon>
        <taxon>Pteromalinae</taxon>
        <taxon>Nasonia</taxon>
    </lineage>
</organism>
<dbReference type="InParanoid" id="A0A7M7H4H2"/>
<evidence type="ECO:0000256" key="2">
    <source>
        <dbReference type="ARBA" id="ARBA00022737"/>
    </source>
</evidence>
<name>A0A7M7H4H2_NASVI</name>
<evidence type="ECO:0000256" key="3">
    <source>
        <dbReference type="ARBA" id="ARBA00022884"/>
    </source>
</evidence>
<reference evidence="8" key="1">
    <citation type="submission" date="2021-01" db="UniProtKB">
        <authorList>
            <consortium name="EnsemblMetazoa"/>
        </authorList>
    </citation>
    <scope>IDENTIFICATION</scope>
</reference>
<dbReference type="GO" id="GO:0005730">
    <property type="term" value="C:nucleolus"/>
    <property type="evidence" value="ECO:0007669"/>
    <property type="project" value="TreeGrafter"/>
</dbReference>
<keyword evidence="2" id="KW-0677">Repeat</keyword>
<dbReference type="InterPro" id="IPR003954">
    <property type="entry name" value="RRM_euk-type"/>
</dbReference>
<dbReference type="GO" id="GO:0003729">
    <property type="term" value="F:mRNA binding"/>
    <property type="evidence" value="ECO:0007669"/>
    <property type="project" value="TreeGrafter"/>
</dbReference>
<dbReference type="KEGG" id="nvi:100122103"/>
<keyword evidence="4" id="KW-0539">Nucleus</keyword>
<dbReference type="SUPFAM" id="SSF54928">
    <property type="entry name" value="RNA-binding domain, RBD"/>
    <property type="match status" value="2"/>
</dbReference>
<keyword evidence="9" id="KW-1185">Reference proteome</keyword>
<evidence type="ECO:0000313" key="9">
    <source>
        <dbReference type="Proteomes" id="UP000002358"/>
    </source>
</evidence>
<dbReference type="Proteomes" id="UP000002358">
    <property type="component" value="Chromosome 3"/>
</dbReference>
<accession>A0A7M7H4H2</accession>
<dbReference type="FunCoup" id="A0A7M7H4H2">
    <property type="interactions" value="1796"/>
</dbReference>
<dbReference type="FunFam" id="3.30.70.330:FF:000182">
    <property type="entry name" value="RNA-binding motif protein 28"/>
    <property type="match status" value="1"/>
</dbReference>
<dbReference type="InterPro" id="IPR012677">
    <property type="entry name" value="Nucleotide-bd_a/b_plait_sf"/>
</dbReference>
<evidence type="ECO:0000256" key="4">
    <source>
        <dbReference type="ARBA" id="ARBA00023242"/>
    </source>
</evidence>
<dbReference type="PROSITE" id="PS50102">
    <property type="entry name" value="RRM"/>
    <property type="match status" value="4"/>
</dbReference>
<evidence type="ECO:0000256" key="6">
    <source>
        <dbReference type="SAM" id="MobiDB-lite"/>
    </source>
</evidence>
<feature type="domain" description="RRM" evidence="7">
    <location>
        <begin position="534"/>
        <end position="642"/>
    </location>
</feature>
<evidence type="ECO:0000259" key="7">
    <source>
        <dbReference type="PROSITE" id="PS50102"/>
    </source>
</evidence>
<dbReference type="SMART" id="SM00361">
    <property type="entry name" value="RRM_1"/>
    <property type="match status" value="2"/>
</dbReference>
<feature type="region of interest" description="Disordered" evidence="6">
    <location>
        <begin position="633"/>
        <end position="685"/>
    </location>
</feature>
<dbReference type="OrthoDB" id="3945418at2759"/>
<dbReference type="PANTHER" id="PTHR48039:SF5">
    <property type="entry name" value="RNA-BINDING PROTEIN 28"/>
    <property type="match status" value="1"/>
</dbReference>
<dbReference type="InterPro" id="IPR000504">
    <property type="entry name" value="RRM_dom"/>
</dbReference>
<feature type="region of interest" description="Disordered" evidence="6">
    <location>
        <begin position="722"/>
        <end position="768"/>
    </location>
</feature>
<feature type="domain" description="RRM" evidence="7">
    <location>
        <begin position="197"/>
        <end position="274"/>
    </location>
</feature>
<dbReference type="CDD" id="cd12416">
    <property type="entry name" value="RRM4_RBM28_like"/>
    <property type="match status" value="1"/>
</dbReference>
<feature type="compositionally biased region" description="Basic and acidic residues" evidence="6">
    <location>
        <begin position="361"/>
        <end position="376"/>
    </location>
</feature>
<dbReference type="InterPro" id="IPR051945">
    <property type="entry name" value="RRM_MRD1_RNA_proc_ribogen"/>
</dbReference>
<dbReference type="PANTHER" id="PTHR48039">
    <property type="entry name" value="RNA-BINDING MOTIF PROTEIN 14B"/>
    <property type="match status" value="1"/>
</dbReference>
<feature type="domain" description="RRM" evidence="7">
    <location>
        <begin position="43"/>
        <end position="120"/>
    </location>
</feature>
<feature type="domain" description="RRM" evidence="7">
    <location>
        <begin position="388"/>
        <end position="486"/>
    </location>
</feature>
<dbReference type="EnsemblMetazoa" id="XM_008208169">
    <property type="protein sequence ID" value="XP_008206391"/>
    <property type="gene ID" value="LOC100122103"/>
</dbReference>
<gene>
    <name evidence="8" type="primary">100122103</name>
</gene>
<feature type="compositionally biased region" description="Acidic residues" evidence="6">
    <location>
        <begin position="320"/>
        <end position="360"/>
    </location>
</feature>
<keyword evidence="3 5" id="KW-0694">RNA-binding</keyword>
<feature type="region of interest" description="Disordered" evidence="6">
    <location>
        <begin position="125"/>
        <end position="176"/>
    </location>
</feature>
<feature type="compositionally biased region" description="Basic and acidic residues" evidence="6">
    <location>
        <begin position="742"/>
        <end position="764"/>
    </location>
</feature>
<proteinExistence type="predicted"/>
<dbReference type="AlphaFoldDB" id="A0A7M7H4H2"/>
<feature type="compositionally biased region" description="Acidic residues" evidence="6">
    <location>
        <begin position="146"/>
        <end position="155"/>
    </location>
</feature>
<dbReference type="Gene3D" id="3.30.70.330">
    <property type="match status" value="4"/>
</dbReference>
<sequence>MAKTDRGPSKFRNNLSRSYKYKKRAGIVKKRVEDNSLAQAKKARIVVRNLSFNVTESDFRRLYEPFGELEEVKLLKRPDGKLVGCGFVQFKNLEDASKAIFKTNKSNFLGRTISSEWAIPKSQFSENLRKEQGESEVKDEVKEEVGDNEADDEEHTAEAAESDKSHKKRKEAFPNKNALSKAEQRKLYKLRLRQKRSRIVIRNLPFTVTDEIVKEHFSKYGNIEELKILKKPDGTPTGVCFIQFDRVQCAAQAIHHENLKTLLNRAMVVDWAISKDKFVKQSKDQDTAVKVEDDDDISIVKEEIGEGVLDGDIKIKEEKDSDEEDVKEENESDEEGDSGEGSDVNNDDEDDDNEDEEADDKNDIKREFDTESEAPHPRRISNDVSEGRTVFIKNVPFSATNEDLKQCMEQFGPVYYALICMDRLTEHSKGTAFVKFRNIEDAEKCLSAGTELRIHDQVLDPHRALHRNEVKEKSEEKKKKVKDSRNLYLVKEGVILAGSPAAQDISASDMAKRLQLEQWKSQMLRNLNMFVSRVRLVIHNLPPSVDDAKLRQLFKNHSNHNAVITEARVMRDLRNVDGNGIGKSKEHGFVSFTNHEDALKALRSINNNPNIFTKTKRPIVAFSIENRIMVNAKQRRVEKSRQHNPLYADRKRPAENNQESESKEAEGSSKKSAKRKRKSAAAAAESKASVFEDVESFAGTTGKPGVIKQNSKFFLKKQAAMHTENLKQQKKKAKSMKQLTAKKKELASNRREAKPKQGTKKQDADEANFSKLVNSYKNKLSSVSNFKSKWYEST</sequence>
<dbReference type="OMA" id="FTHRHAL"/>
<feature type="compositionally biased region" description="Basic and acidic residues" evidence="6">
    <location>
        <begin position="127"/>
        <end position="145"/>
    </location>
</feature>
<evidence type="ECO:0000256" key="5">
    <source>
        <dbReference type="PROSITE-ProRule" id="PRU00176"/>
    </source>
</evidence>
<dbReference type="Pfam" id="PF00076">
    <property type="entry name" value="RRM_1"/>
    <property type="match status" value="4"/>
</dbReference>
<protein>
    <recommendedName>
        <fullName evidence="7">RRM domain-containing protein</fullName>
    </recommendedName>
</protein>
<feature type="region of interest" description="Disordered" evidence="6">
    <location>
        <begin position="311"/>
        <end position="382"/>
    </location>
</feature>
<evidence type="ECO:0000313" key="8">
    <source>
        <dbReference type="EnsemblMetazoa" id="XP_008206391"/>
    </source>
</evidence>
<comment type="subcellular location">
    <subcellularLocation>
        <location evidence="1">Nucleus</location>
    </subcellularLocation>
</comment>
<dbReference type="InterPro" id="IPR035979">
    <property type="entry name" value="RBD_domain_sf"/>
</dbReference>
<evidence type="ECO:0000256" key="1">
    <source>
        <dbReference type="ARBA" id="ARBA00004123"/>
    </source>
</evidence>
<dbReference type="SMART" id="SM00360">
    <property type="entry name" value="RRM"/>
    <property type="match status" value="4"/>
</dbReference>
<feature type="compositionally biased region" description="Basic and acidic residues" evidence="6">
    <location>
        <begin position="648"/>
        <end position="669"/>
    </location>
</feature>